<evidence type="ECO:0000256" key="4">
    <source>
        <dbReference type="ARBA" id="ARBA00023136"/>
    </source>
</evidence>
<keyword evidence="7" id="KW-1185">Reference proteome</keyword>
<dbReference type="InterPro" id="IPR052954">
    <property type="entry name" value="GPCR-Ligand_Int"/>
</dbReference>
<keyword evidence="3 5" id="KW-1133">Transmembrane helix</keyword>
<dbReference type="PANTHER" id="PTHR46641:SF2">
    <property type="entry name" value="FMRFAMIDE RECEPTOR"/>
    <property type="match status" value="1"/>
</dbReference>
<reference evidence="8" key="1">
    <citation type="submission" date="2025-08" db="UniProtKB">
        <authorList>
            <consortium name="RefSeq"/>
        </authorList>
    </citation>
    <scope>IDENTIFICATION</scope>
</reference>
<dbReference type="Proteomes" id="UP000694888">
    <property type="component" value="Unplaced"/>
</dbReference>
<dbReference type="GeneID" id="101845936"/>
<evidence type="ECO:0000256" key="2">
    <source>
        <dbReference type="ARBA" id="ARBA00022692"/>
    </source>
</evidence>
<feature type="transmembrane region" description="Helical" evidence="5">
    <location>
        <begin position="51"/>
        <end position="71"/>
    </location>
</feature>
<dbReference type="PROSITE" id="PS50262">
    <property type="entry name" value="G_PROTEIN_RECEP_F1_2"/>
    <property type="match status" value="1"/>
</dbReference>
<evidence type="ECO:0000259" key="6">
    <source>
        <dbReference type="PROSITE" id="PS50262"/>
    </source>
</evidence>
<dbReference type="RefSeq" id="XP_005101500.1">
    <property type="nucleotide sequence ID" value="XM_005101443.3"/>
</dbReference>
<sequence length="355" mass="39918">MATEQFLLGLDGYVLALIISVTAWAVTCCFGTFTNLVNIHAFLKIKVKDSVTLTFLVLSISDLGMVVVGFMTSATHAMAVMEMKNQAWFPIEPYGLAMISNFIREQFLTISALITTYQAVARCMCVTIPLRFRDVFTMSRTTVILCVFVSVSFLPYIPLVVGLRLVHFRIGEGNSTRLTRHLSRLFYISSDVLEMLNDVLVNLISVGLVIICLFVMLHKLRQAASFRRLSQATGRSVTAIAGSKVLSSRDIQVLKQVALISTAYVISNTPRMCIVFMRMAEPEFYVNRKYRRVFHVCVCVKIALELICASTNIFIYYSYNSKYRDLLRSLFSSFLSQSNTEKSQCSSRSGKGNSF</sequence>
<dbReference type="Gene3D" id="1.20.1070.10">
    <property type="entry name" value="Rhodopsin 7-helix transmembrane proteins"/>
    <property type="match status" value="1"/>
</dbReference>
<comment type="subcellular location">
    <subcellularLocation>
        <location evidence="1">Membrane</location>
    </subcellularLocation>
</comment>
<accession>A0ABM0JU25</accession>
<name>A0ABM0JU25_APLCA</name>
<feature type="transmembrane region" description="Helical" evidence="5">
    <location>
        <begin position="12"/>
        <end position="39"/>
    </location>
</feature>
<dbReference type="InterPro" id="IPR017452">
    <property type="entry name" value="GPCR_Rhodpsn_7TM"/>
</dbReference>
<evidence type="ECO:0000256" key="1">
    <source>
        <dbReference type="ARBA" id="ARBA00004370"/>
    </source>
</evidence>
<protein>
    <submittedName>
        <fullName evidence="8">Uncharacterized protein LOC101845936</fullName>
    </submittedName>
</protein>
<feature type="transmembrane region" description="Helical" evidence="5">
    <location>
        <begin position="142"/>
        <end position="166"/>
    </location>
</feature>
<feature type="domain" description="G-protein coupled receptors family 1 profile" evidence="6">
    <location>
        <begin position="34"/>
        <end position="316"/>
    </location>
</feature>
<feature type="transmembrane region" description="Helical" evidence="5">
    <location>
        <begin position="293"/>
        <end position="319"/>
    </location>
</feature>
<gene>
    <name evidence="8" type="primary">LOC101845936</name>
</gene>
<evidence type="ECO:0000313" key="8">
    <source>
        <dbReference type="RefSeq" id="XP_005101500.1"/>
    </source>
</evidence>
<feature type="transmembrane region" description="Helical" evidence="5">
    <location>
        <begin position="107"/>
        <end position="130"/>
    </location>
</feature>
<proteinExistence type="predicted"/>
<evidence type="ECO:0000313" key="7">
    <source>
        <dbReference type="Proteomes" id="UP000694888"/>
    </source>
</evidence>
<evidence type="ECO:0000256" key="5">
    <source>
        <dbReference type="SAM" id="Phobius"/>
    </source>
</evidence>
<dbReference type="SUPFAM" id="SSF81321">
    <property type="entry name" value="Family A G protein-coupled receptor-like"/>
    <property type="match status" value="1"/>
</dbReference>
<feature type="transmembrane region" description="Helical" evidence="5">
    <location>
        <begin position="199"/>
        <end position="218"/>
    </location>
</feature>
<keyword evidence="4 5" id="KW-0472">Membrane</keyword>
<organism evidence="7 8">
    <name type="scientific">Aplysia californica</name>
    <name type="common">California sea hare</name>
    <dbReference type="NCBI Taxonomy" id="6500"/>
    <lineage>
        <taxon>Eukaryota</taxon>
        <taxon>Metazoa</taxon>
        <taxon>Spiralia</taxon>
        <taxon>Lophotrochozoa</taxon>
        <taxon>Mollusca</taxon>
        <taxon>Gastropoda</taxon>
        <taxon>Heterobranchia</taxon>
        <taxon>Euthyneura</taxon>
        <taxon>Tectipleura</taxon>
        <taxon>Aplysiida</taxon>
        <taxon>Aplysioidea</taxon>
        <taxon>Aplysiidae</taxon>
        <taxon>Aplysia</taxon>
    </lineage>
</organism>
<keyword evidence="2 5" id="KW-0812">Transmembrane</keyword>
<evidence type="ECO:0000256" key="3">
    <source>
        <dbReference type="ARBA" id="ARBA00022989"/>
    </source>
</evidence>
<dbReference type="PANTHER" id="PTHR46641">
    <property type="entry name" value="FMRFAMIDE RECEPTOR-RELATED"/>
    <property type="match status" value="1"/>
</dbReference>